<dbReference type="GO" id="GO:0006950">
    <property type="term" value="P:response to stress"/>
    <property type="evidence" value="ECO:0007669"/>
    <property type="project" value="TreeGrafter"/>
</dbReference>
<keyword evidence="3" id="KW-1185">Reference proteome</keyword>
<dbReference type="GO" id="GO:0003700">
    <property type="term" value="F:DNA-binding transcription factor activity"/>
    <property type="evidence" value="ECO:0007669"/>
    <property type="project" value="InterPro"/>
</dbReference>
<accession>A0A2T0SVJ1</accession>
<dbReference type="InterPro" id="IPR000835">
    <property type="entry name" value="HTH_MarR-typ"/>
</dbReference>
<dbReference type="EMBL" id="PVTF01000010">
    <property type="protein sequence ID" value="PRY37429.1"/>
    <property type="molecule type" value="Genomic_DNA"/>
</dbReference>
<dbReference type="SUPFAM" id="SSF46785">
    <property type="entry name" value="Winged helix' DNA-binding domain"/>
    <property type="match status" value="1"/>
</dbReference>
<name>A0A2T0SVJ1_9PSEU</name>
<dbReference type="OrthoDB" id="162531at2"/>
<dbReference type="GO" id="GO:0003677">
    <property type="term" value="F:DNA binding"/>
    <property type="evidence" value="ECO:0007669"/>
    <property type="project" value="UniProtKB-KW"/>
</dbReference>
<dbReference type="Gene3D" id="1.10.10.10">
    <property type="entry name" value="Winged helix-like DNA-binding domain superfamily/Winged helix DNA-binding domain"/>
    <property type="match status" value="1"/>
</dbReference>
<dbReference type="PROSITE" id="PS50995">
    <property type="entry name" value="HTH_MARR_2"/>
    <property type="match status" value="1"/>
</dbReference>
<organism evidence="2 3">
    <name type="scientific">Umezawaea tangerina</name>
    <dbReference type="NCBI Taxonomy" id="84725"/>
    <lineage>
        <taxon>Bacteria</taxon>
        <taxon>Bacillati</taxon>
        <taxon>Actinomycetota</taxon>
        <taxon>Actinomycetes</taxon>
        <taxon>Pseudonocardiales</taxon>
        <taxon>Pseudonocardiaceae</taxon>
        <taxon>Umezawaea</taxon>
    </lineage>
</organism>
<reference evidence="2 3" key="1">
    <citation type="submission" date="2018-03" db="EMBL/GenBank/DDBJ databases">
        <title>Genomic Encyclopedia of Archaeal and Bacterial Type Strains, Phase II (KMG-II): from individual species to whole genera.</title>
        <authorList>
            <person name="Goeker M."/>
        </authorList>
    </citation>
    <scope>NUCLEOTIDE SEQUENCE [LARGE SCALE GENOMIC DNA]</scope>
    <source>
        <strain evidence="2 3">DSM 44720</strain>
    </source>
</reference>
<comment type="caution">
    <text evidence="2">The sequence shown here is derived from an EMBL/GenBank/DDBJ whole genome shotgun (WGS) entry which is preliminary data.</text>
</comment>
<dbReference type="Pfam" id="PF12802">
    <property type="entry name" value="MarR_2"/>
    <property type="match status" value="1"/>
</dbReference>
<dbReference type="RefSeq" id="WP_106191769.1">
    <property type="nucleotide sequence ID" value="NZ_PVTF01000010.1"/>
</dbReference>
<evidence type="ECO:0000313" key="2">
    <source>
        <dbReference type="EMBL" id="PRY37429.1"/>
    </source>
</evidence>
<protein>
    <submittedName>
        <fullName evidence="2">DNA-binding MarR family transcriptional regulator</fullName>
    </submittedName>
</protein>
<feature type="domain" description="HTH marR-type" evidence="1">
    <location>
        <begin position="3"/>
        <end position="137"/>
    </location>
</feature>
<dbReference type="Proteomes" id="UP000239494">
    <property type="component" value="Unassembled WGS sequence"/>
</dbReference>
<dbReference type="AlphaFoldDB" id="A0A2T0SVJ1"/>
<keyword evidence="2" id="KW-0238">DNA-binding</keyword>
<gene>
    <name evidence="2" type="ORF">CLV43_110240</name>
</gene>
<dbReference type="PANTHER" id="PTHR33164:SF94">
    <property type="entry name" value="TRANSCRIPTIONAL REGULATORY PROTEIN-RELATED"/>
    <property type="match status" value="1"/>
</dbReference>
<sequence length="145" mass="15980">MDLKVLFNDLIRFETELWNAVDARLRAEVGLPLGNFDVMRVVRRVTPCRVHDIARELSITVGGTSKAVDRIEALGHCERRANPEDRRSSVIVLTPAGERLLADATGVFESELDTRLGSVLSARALRDFAGALAKLRAAGDDERLV</sequence>
<dbReference type="InterPro" id="IPR039422">
    <property type="entry name" value="MarR/SlyA-like"/>
</dbReference>
<evidence type="ECO:0000313" key="3">
    <source>
        <dbReference type="Proteomes" id="UP000239494"/>
    </source>
</evidence>
<evidence type="ECO:0000259" key="1">
    <source>
        <dbReference type="PROSITE" id="PS50995"/>
    </source>
</evidence>
<dbReference type="SMART" id="SM00347">
    <property type="entry name" value="HTH_MARR"/>
    <property type="match status" value="1"/>
</dbReference>
<dbReference type="PANTHER" id="PTHR33164">
    <property type="entry name" value="TRANSCRIPTIONAL REGULATOR, MARR FAMILY"/>
    <property type="match status" value="1"/>
</dbReference>
<dbReference type="InterPro" id="IPR036388">
    <property type="entry name" value="WH-like_DNA-bd_sf"/>
</dbReference>
<dbReference type="InterPro" id="IPR036390">
    <property type="entry name" value="WH_DNA-bd_sf"/>
</dbReference>
<proteinExistence type="predicted"/>